<accession>A0A5K3EP43</accession>
<dbReference type="WBParaSite" id="MCU_001646-RA">
    <property type="protein sequence ID" value="MCU_001646-RA"/>
    <property type="gene ID" value="MCU_001646"/>
</dbReference>
<feature type="compositionally biased region" description="Basic and acidic residues" evidence="1">
    <location>
        <begin position="19"/>
        <end position="33"/>
    </location>
</feature>
<feature type="region of interest" description="Disordered" evidence="1">
    <location>
        <begin position="1"/>
        <end position="74"/>
    </location>
</feature>
<proteinExistence type="predicted"/>
<name>A0A5K3EP43_MESCO</name>
<protein>
    <submittedName>
        <fullName evidence="2">Uncharacterized protein</fullName>
    </submittedName>
</protein>
<sequence length="74" mass="7959">MGDVPPPESDQIHTSQTVRAHERAFSGGRDSRGLKRSRTCPDVYFTNDAASHTQGHSGGVMMQQTSASKQEKGG</sequence>
<evidence type="ECO:0000256" key="1">
    <source>
        <dbReference type="SAM" id="MobiDB-lite"/>
    </source>
</evidence>
<organism evidence="2">
    <name type="scientific">Mesocestoides corti</name>
    <name type="common">Flatworm</name>
    <dbReference type="NCBI Taxonomy" id="53468"/>
    <lineage>
        <taxon>Eukaryota</taxon>
        <taxon>Metazoa</taxon>
        <taxon>Spiralia</taxon>
        <taxon>Lophotrochozoa</taxon>
        <taxon>Platyhelminthes</taxon>
        <taxon>Cestoda</taxon>
        <taxon>Eucestoda</taxon>
        <taxon>Cyclophyllidea</taxon>
        <taxon>Mesocestoididae</taxon>
        <taxon>Mesocestoides</taxon>
    </lineage>
</organism>
<reference evidence="2" key="1">
    <citation type="submission" date="2019-11" db="UniProtKB">
        <authorList>
            <consortium name="WormBaseParasite"/>
        </authorList>
    </citation>
    <scope>IDENTIFICATION</scope>
</reference>
<evidence type="ECO:0000313" key="2">
    <source>
        <dbReference type="WBParaSite" id="MCU_001646-RA"/>
    </source>
</evidence>
<dbReference type="AlphaFoldDB" id="A0A5K3EP43"/>